<dbReference type="InterPro" id="IPR011663">
    <property type="entry name" value="UTRA"/>
</dbReference>
<keyword evidence="1" id="KW-0805">Transcription regulation</keyword>
<dbReference type="PATRIC" id="fig|889306.3.peg.2500"/>
<organism evidence="5 6">
    <name type="scientific">Jeotgalibacillus soli</name>
    <dbReference type="NCBI Taxonomy" id="889306"/>
    <lineage>
        <taxon>Bacteria</taxon>
        <taxon>Bacillati</taxon>
        <taxon>Bacillota</taxon>
        <taxon>Bacilli</taxon>
        <taxon>Bacillales</taxon>
        <taxon>Caryophanaceae</taxon>
        <taxon>Jeotgalibacillus</taxon>
    </lineage>
</organism>
<evidence type="ECO:0000313" key="5">
    <source>
        <dbReference type="EMBL" id="KIL44943.1"/>
    </source>
</evidence>
<dbReference type="OrthoDB" id="149756at2"/>
<sequence length="241" mass="27652">MTIKTDNRHLYLQVIDRLKRDIDNGVYKEKERLPSEFELSRQLGISRATLREALRILEEENRIVRRHGVGTFVNAKPLFTSGIEQLYSVTDMIKQAGMEPGTVFLSSTNQVPTDEDLTRFSCLPDDEMTVIERMRTANGEPVVYCIDKIPVALMPASFTHQDGSMFSLLEDSGRFSISHAVTQIEPVGYHEKVSPILNCEPETSLLVLKQLHFDDKDQPILYSVNYFRADRFSFHVVRKRV</sequence>
<accession>A0A0C2VLQ8</accession>
<evidence type="ECO:0000313" key="6">
    <source>
        <dbReference type="Proteomes" id="UP000031938"/>
    </source>
</evidence>
<dbReference type="SUPFAM" id="SSF64288">
    <property type="entry name" value="Chorismate lyase-like"/>
    <property type="match status" value="1"/>
</dbReference>
<dbReference type="InterPro" id="IPR000524">
    <property type="entry name" value="Tscrpt_reg_HTH_GntR"/>
</dbReference>
<dbReference type="Gene3D" id="1.10.10.10">
    <property type="entry name" value="Winged helix-like DNA-binding domain superfamily/Winged helix DNA-binding domain"/>
    <property type="match status" value="1"/>
</dbReference>
<dbReference type="AlphaFoldDB" id="A0A0C2VLQ8"/>
<dbReference type="PROSITE" id="PS50949">
    <property type="entry name" value="HTH_GNTR"/>
    <property type="match status" value="1"/>
</dbReference>
<dbReference type="InterPro" id="IPR050679">
    <property type="entry name" value="Bact_HTH_transcr_reg"/>
</dbReference>
<evidence type="ECO:0000256" key="3">
    <source>
        <dbReference type="ARBA" id="ARBA00023163"/>
    </source>
</evidence>
<keyword evidence="2" id="KW-0238">DNA-binding</keyword>
<dbReference type="Pfam" id="PF07702">
    <property type="entry name" value="UTRA"/>
    <property type="match status" value="1"/>
</dbReference>
<dbReference type="STRING" id="889306.KP78_24870"/>
<keyword evidence="3" id="KW-0804">Transcription</keyword>
<protein>
    <submittedName>
        <fullName evidence="5">GntR family transcriptional regulator</fullName>
    </submittedName>
</protein>
<dbReference type="PANTHER" id="PTHR44846:SF17">
    <property type="entry name" value="GNTR-FAMILY TRANSCRIPTIONAL REGULATOR"/>
    <property type="match status" value="1"/>
</dbReference>
<keyword evidence="6" id="KW-1185">Reference proteome</keyword>
<proteinExistence type="predicted"/>
<evidence type="ECO:0000259" key="4">
    <source>
        <dbReference type="PROSITE" id="PS50949"/>
    </source>
</evidence>
<dbReference type="CDD" id="cd07377">
    <property type="entry name" value="WHTH_GntR"/>
    <property type="match status" value="1"/>
</dbReference>
<dbReference type="GO" id="GO:0003700">
    <property type="term" value="F:DNA-binding transcription factor activity"/>
    <property type="evidence" value="ECO:0007669"/>
    <property type="project" value="InterPro"/>
</dbReference>
<dbReference type="PRINTS" id="PR00035">
    <property type="entry name" value="HTHGNTR"/>
</dbReference>
<dbReference type="SMART" id="SM00866">
    <property type="entry name" value="UTRA"/>
    <property type="match status" value="1"/>
</dbReference>
<gene>
    <name evidence="5" type="ORF">KP78_24870</name>
</gene>
<evidence type="ECO:0000256" key="2">
    <source>
        <dbReference type="ARBA" id="ARBA00023125"/>
    </source>
</evidence>
<dbReference type="Pfam" id="PF00392">
    <property type="entry name" value="GntR"/>
    <property type="match status" value="1"/>
</dbReference>
<dbReference type="InterPro" id="IPR036390">
    <property type="entry name" value="WH_DNA-bd_sf"/>
</dbReference>
<dbReference type="Proteomes" id="UP000031938">
    <property type="component" value="Unassembled WGS sequence"/>
</dbReference>
<dbReference type="GO" id="GO:0045892">
    <property type="term" value="P:negative regulation of DNA-templated transcription"/>
    <property type="evidence" value="ECO:0007669"/>
    <property type="project" value="TreeGrafter"/>
</dbReference>
<reference evidence="5 6" key="1">
    <citation type="submission" date="2015-01" db="EMBL/GenBank/DDBJ databases">
        <title>Genome sequencing of Jeotgalibacillus soli.</title>
        <authorList>
            <person name="Goh K.M."/>
            <person name="Chan K.-G."/>
            <person name="Yaakop A.S."/>
            <person name="Ee R."/>
            <person name="Gan H.M."/>
            <person name="Chan C.S."/>
        </authorList>
    </citation>
    <scope>NUCLEOTIDE SEQUENCE [LARGE SCALE GENOMIC DNA]</scope>
    <source>
        <strain evidence="5 6">P9</strain>
    </source>
</reference>
<dbReference type="SMART" id="SM00345">
    <property type="entry name" value="HTH_GNTR"/>
    <property type="match status" value="1"/>
</dbReference>
<dbReference type="InterPro" id="IPR036388">
    <property type="entry name" value="WH-like_DNA-bd_sf"/>
</dbReference>
<dbReference type="PANTHER" id="PTHR44846">
    <property type="entry name" value="MANNOSYL-D-GLYCERATE TRANSPORT/METABOLISM SYSTEM REPRESSOR MNGR-RELATED"/>
    <property type="match status" value="1"/>
</dbReference>
<dbReference type="EMBL" id="JXRP01000018">
    <property type="protein sequence ID" value="KIL44943.1"/>
    <property type="molecule type" value="Genomic_DNA"/>
</dbReference>
<comment type="caution">
    <text evidence="5">The sequence shown here is derived from an EMBL/GenBank/DDBJ whole genome shotgun (WGS) entry which is preliminary data.</text>
</comment>
<feature type="domain" description="HTH gntR-type" evidence="4">
    <location>
        <begin position="8"/>
        <end position="76"/>
    </location>
</feature>
<dbReference type="SUPFAM" id="SSF46785">
    <property type="entry name" value="Winged helix' DNA-binding domain"/>
    <property type="match status" value="1"/>
</dbReference>
<dbReference type="InterPro" id="IPR028978">
    <property type="entry name" value="Chorismate_lyase_/UTRA_dom_sf"/>
</dbReference>
<evidence type="ECO:0000256" key="1">
    <source>
        <dbReference type="ARBA" id="ARBA00023015"/>
    </source>
</evidence>
<dbReference type="RefSeq" id="WP_041089159.1">
    <property type="nucleotide sequence ID" value="NZ_JXRP01000018.1"/>
</dbReference>
<dbReference type="GO" id="GO:0003677">
    <property type="term" value="F:DNA binding"/>
    <property type="evidence" value="ECO:0007669"/>
    <property type="project" value="UniProtKB-KW"/>
</dbReference>
<dbReference type="Gene3D" id="3.40.1410.10">
    <property type="entry name" value="Chorismate lyase-like"/>
    <property type="match status" value="1"/>
</dbReference>
<name>A0A0C2VLQ8_9BACL</name>